<feature type="domain" description="Mannitol dehydrogenase N-terminal" evidence="4">
    <location>
        <begin position="3"/>
        <end position="184"/>
    </location>
</feature>
<dbReference type="RefSeq" id="WP_172585818.1">
    <property type="nucleotide sequence ID" value="NZ_BLAN01000053.1"/>
</dbReference>
<evidence type="ECO:0000256" key="1">
    <source>
        <dbReference type="ARBA" id="ARBA00023002"/>
    </source>
</evidence>
<reference evidence="6" key="1">
    <citation type="submission" date="2019-10" db="EMBL/GenBank/DDBJ databases">
        <title>Lactobacillus agilis SY111 Whole Genome Sequencing Project.</title>
        <authorList>
            <person name="Suzuki S."/>
            <person name="Endo A."/>
            <person name="Maeno S."/>
            <person name="Shiwa Y."/>
            <person name="Matsutani M."/>
            <person name="Kajikawa A."/>
        </authorList>
    </citation>
    <scope>NUCLEOTIDE SEQUENCE</scope>
    <source>
        <strain evidence="6">SY111</strain>
    </source>
</reference>
<dbReference type="SUPFAM" id="SSF51735">
    <property type="entry name" value="NAD(P)-binding Rossmann-fold domains"/>
    <property type="match status" value="1"/>
</dbReference>
<evidence type="ECO:0000313" key="6">
    <source>
        <dbReference type="EMBL" id="GET08095.1"/>
    </source>
</evidence>
<comment type="caution">
    <text evidence="6">The sequence shown here is derived from an EMBL/GenBank/DDBJ whole genome shotgun (WGS) entry which is preliminary data.</text>
</comment>
<evidence type="ECO:0000259" key="5">
    <source>
        <dbReference type="Pfam" id="PF08125"/>
    </source>
</evidence>
<protein>
    <submittedName>
        <fullName evidence="6">Mannitol-1-phosphate 5-dehydrogenase</fullName>
    </submittedName>
</protein>
<dbReference type="GO" id="GO:0005829">
    <property type="term" value="C:cytosol"/>
    <property type="evidence" value="ECO:0007669"/>
    <property type="project" value="TreeGrafter"/>
</dbReference>
<proteinExistence type="predicted"/>
<dbReference type="SUPFAM" id="SSF48179">
    <property type="entry name" value="6-phosphogluconate dehydrogenase C-terminal domain-like"/>
    <property type="match status" value="1"/>
</dbReference>
<evidence type="ECO:0000256" key="3">
    <source>
        <dbReference type="ARBA" id="ARBA00048615"/>
    </source>
</evidence>
<keyword evidence="2" id="KW-0520">NAD</keyword>
<dbReference type="GO" id="GO:0008926">
    <property type="term" value="F:mannitol-1-phosphate 5-dehydrogenase activity"/>
    <property type="evidence" value="ECO:0007669"/>
    <property type="project" value="UniProtKB-EC"/>
</dbReference>
<dbReference type="Gene3D" id="1.10.1040.10">
    <property type="entry name" value="N-(1-d-carboxylethyl)-l-norvaline Dehydrogenase, domain 2"/>
    <property type="match status" value="1"/>
</dbReference>
<dbReference type="PANTHER" id="PTHR30524:SF0">
    <property type="entry name" value="ALTRONATE OXIDOREDUCTASE-RELATED"/>
    <property type="match status" value="1"/>
</dbReference>
<dbReference type="AlphaFoldDB" id="A0A6F9XSE6"/>
<dbReference type="InterPro" id="IPR008927">
    <property type="entry name" value="6-PGluconate_DH-like_C_sf"/>
</dbReference>
<sequence length="385" mass="43509">MKEALVFGAGKIGQGFIGDLLHDDGYKIYFADVNEETVADINRKKCYSLFLTNHNYREKIIDNVSAFSLRTDREKIIALITKVDILTTSVMKTNLIKVAPIIAEGLKQRLEKNQKRIIVMACENAIFGTDILKKHILETKLISSDELQRVGMFPNTGVDRFVFGGIYNGKSGVAVSDAHELAIERQKLDDPLSTPITGAEYVDNLEAVLKRKIYLVNCWLAISSYIGAYKGYTMVNQTLLDKDIQKVAINAVRESANALCAKFDFSDKDMDDYIDKMIIARYDDYNQEGIVDTISRVGRQPIRKLLPDDRIIGPANLAAEFNLPYDHLMMGAAYGYKYENKEDEEAVRLQKLISDIGIEETIVKISNLKKGGPMYNKLLKYYQKL</sequence>
<dbReference type="InterPro" id="IPR013131">
    <property type="entry name" value="Mannitol_DH_N"/>
</dbReference>
<name>A0A6F9XSE6_9LACO</name>
<comment type="catalytic activity">
    <reaction evidence="3">
        <text>D-mannitol 1-phosphate + NAD(+) = beta-D-fructose 6-phosphate + NADH + H(+)</text>
        <dbReference type="Rhea" id="RHEA:19661"/>
        <dbReference type="ChEBI" id="CHEBI:15378"/>
        <dbReference type="ChEBI" id="CHEBI:57540"/>
        <dbReference type="ChEBI" id="CHEBI:57634"/>
        <dbReference type="ChEBI" id="CHEBI:57945"/>
        <dbReference type="ChEBI" id="CHEBI:61381"/>
        <dbReference type="EC" id="1.1.1.17"/>
    </reaction>
</comment>
<evidence type="ECO:0000256" key="2">
    <source>
        <dbReference type="ARBA" id="ARBA00023027"/>
    </source>
</evidence>
<dbReference type="InterPro" id="IPR013118">
    <property type="entry name" value="Mannitol_DH_C"/>
</dbReference>
<gene>
    <name evidence="6" type="ORF">SY111_07190</name>
</gene>
<dbReference type="GO" id="GO:0019592">
    <property type="term" value="P:mannitol catabolic process"/>
    <property type="evidence" value="ECO:0007669"/>
    <property type="project" value="TreeGrafter"/>
</dbReference>
<accession>A0A6F9XSE6</accession>
<dbReference type="PANTHER" id="PTHR30524">
    <property type="entry name" value="MANNITOL-1-PHOSPHATE 5-DEHYDROGENASE"/>
    <property type="match status" value="1"/>
</dbReference>
<evidence type="ECO:0000259" key="4">
    <source>
        <dbReference type="Pfam" id="PF01232"/>
    </source>
</evidence>
<keyword evidence="1" id="KW-0560">Oxidoreductase</keyword>
<feature type="domain" description="Mannitol dehydrogenase C-terminal" evidence="5">
    <location>
        <begin position="205"/>
        <end position="349"/>
    </location>
</feature>
<dbReference type="InterPro" id="IPR013328">
    <property type="entry name" value="6PGD_dom2"/>
</dbReference>
<dbReference type="EMBL" id="BLAN01000053">
    <property type="protein sequence ID" value="GET08095.1"/>
    <property type="molecule type" value="Genomic_DNA"/>
</dbReference>
<dbReference type="Pfam" id="PF08125">
    <property type="entry name" value="Mannitol_dh_C"/>
    <property type="match status" value="1"/>
</dbReference>
<dbReference type="InterPro" id="IPR036291">
    <property type="entry name" value="NAD(P)-bd_dom_sf"/>
</dbReference>
<dbReference type="Pfam" id="PF01232">
    <property type="entry name" value="Mannitol_dh"/>
    <property type="match status" value="1"/>
</dbReference>
<organism evidence="6">
    <name type="scientific">Ligilactobacillus agilis</name>
    <dbReference type="NCBI Taxonomy" id="1601"/>
    <lineage>
        <taxon>Bacteria</taxon>
        <taxon>Bacillati</taxon>
        <taxon>Bacillota</taxon>
        <taxon>Bacilli</taxon>
        <taxon>Lactobacillales</taxon>
        <taxon>Lactobacillaceae</taxon>
        <taxon>Ligilactobacillus</taxon>
    </lineage>
</organism>
<dbReference type="Gene3D" id="3.40.50.720">
    <property type="entry name" value="NAD(P)-binding Rossmann-like Domain"/>
    <property type="match status" value="1"/>
</dbReference>
<dbReference type="Proteomes" id="UP000494178">
    <property type="component" value="Unassembled WGS sequence"/>
</dbReference>